<name>A0A212FGP8_DANPL</name>
<feature type="compositionally biased region" description="Basic residues" evidence="1">
    <location>
        <begin position="78"/>
        <end position="88"/>
    </location>
</feature>
<sequence length="197" mass="22634">MVSLVPLHAVITLHMVLGTVSQYLQGPGFQNPSMQSMRANIPGPIVLNSAMQMPIGYPQQRLPVVMMPYHSKAADKKYLKHKKRRPKKYYRESDSTSSSDSDESCSSSNEYLRPRRRSGHKRKRQVLTPVISYVTRNGRVVYQKKIKKDNAGDWLDIGKKKIPSRLVEEMRDQESGEMTIRDLKHKYGLKSAHNHDK</sequence>
<evidence type="ECO:0000256" key="2">
    <source>
        <dbReference type="SAM" id="SignalP"/>
    </source>
</evidence>
<feature type="compositionally biased region" description="Low complexity" evidence="1">
    <location>
        <begin position="95"/>
        <end position="110"/>
    </location>
</feature>
<dbReference type="EMBL" id="AGBW02008612">
    <property type="protein sequence ID" value="OWR52916.1"/>
    <property type="molecule type" value="Genomic_DNA"/>
</dbReference>
<feature type="signal peptide" evidence="2">
    <location>
        <begin position="1"/>
        <end position="18"/>
    </location>
</feature>
<organism evidence="3 4">
    <name type="scientific">Danaus plexippus plexippus</name>
    <dbReference type="NCBI Taxonomy" id="278856"/>
    <lineage>
        <taxon>Eukaryota</taxon>
        <taxon>Metazoa</taxon>
        <taxon>Ecdysozoa</taxon>
        <taxon>Arthropoda</taxon>
        <taxon>Hexapoda</taxon>
        <taxon>Insecta</taxon>
        <taxon>Pterygota</taxon>
        <taxon>Neoptera</taxon>
        <taxon>Endopterygota</taxon>
        <taxon>Lepidoptera</taxon>
        <taxon>Glossata</taxon>
        <taxon>Ditrysia</taxon>
        <taxon>Papilionoidea</taxon>
        <taxon>Nymphalidae</taxon>
        <taxon>Danainae</taxon>
        <taxon>Danaini</taxon>
        <taxon>Danaina</taxon>
        <taxon>Danaus</taxon>
        <taxon>Danaus</taxon>
    </lineage>
</organism>
<keyword evidence="2" id="KW-0732">Signal</keyword>
<feature type="compositionally biased region" description="Basic residues" evidence="1">
    <location>
        <begin position="114"/>
        <end position="124"/>
    </location>
</feature>
<evidence type="ECO:0000313" key="3">
    <source>
        <dbReference type="EMBL" id="OWR52916.1"/>
    </source>
</evidence>
<gene>
    <name evidence="3" type="ORF">KGM_213874</name>
</gene>
<dbReference type="AlphaFoldDB" id="A0A212FGP8"/>
<accession>A0A212FGP8</accession>
<feature type="region of interest" description="Disordered" evidence="1">
    <location>
        <begin position="76"/>
        <end position="124"/>
    </location>
</feature>
<evidence type="ECO:0000313" key="4">
    <source>
        <dbReference type="Proteomes" id="UP000007151"/>
    </source>
</evidence>
<evidence type="ECO:0000256" key="1">
    <source>
        <dbReference type="SAM" id="MobiDB-lite"/>
    </source>
</evidence>
<dbReference type="eggNOG" id="ENOG502T7MG">
    <property type="taxonomic scope" value="Eukaryota"/>
</dbReference>
<comment type="caution">
    <text evidence="3">The sequence shown here is derived from an EMBL/GenBank/DDBJ whole genome shotgun (WGS) entry which is preliminary data.</text>
</comment>
<dbReference type="KEGG" id="dpl:KGM_213874"/>
<dbReference type="InParanoid" id="A0A212FGP8"/>
<dbReference type="Proteomes" id="UP000007151">
    <property type="component" value="Unassembled WGS sequence"/>
</dbReference>
<proteinExistence type="predicted"/>
<reference evidence="3 4" key="1">
    <citation type="journal article" date="2011" name="Cell">
        <title>The monarch butterfly genome yields insights into long-distance migration.</title>
        <authorList>
            <person name="Zhan S."/>
            <person name="Merlin C."/>
            <person name="Boore J.L."/>
            <person name="Reppert S.M."/>
        </authorList>
    </citation>
    <scope>NUCLEOTIDE SEQUENCE [LARGE SCALE GENOMIC DNA]</scope>
    <source>
        <strain evidence="3">F-2</strain>
    </source>
</reference>
<protein>
    <submittedName>
        <fullName evidence="3">Uncharacterized protein</fullName>
    </submittedName>
</protein>
<keyword evidence="4" id="KW-1185">Reference proteome</keyword>
<feature type="chain" id="PRO_5012939543" evidence="2">
    <location>
        <begin position="19"/>
        <end position="197"/>
    </location>
</feature>